<proteinExistence type="inferred from homology"/>
<dbReference type="GO" id="GO:0003735">
    <property type="term" value="F:structural constituent of ribosome"/>
    <property type="evidence" value="ECO:0000318"/>
    <property type="project" value="GO_Central"/>
</dbReference>
<keyword evidence="3" id="KW-1185">Reference proteome</keyword>
<dbReference type="InParanoid" id="B9HBZ9"/>
<dbReference type="eggNOG" id="KOG0846">
    <property type="taxonomic scope" value="Eukaryota"/>
</dbReference>
<dbReference type="HOGENOM" id="CLU_1734585_0_0_1"/>
<dbReference type="PANTHER" id="PTHR12934">
    <property type="entry name" value="50S RIBOSOMAL PROTEIN L15"/>
    <property type="match status" value="1"/>
</dbReference>
<name>B9HBZ9_POPTR</name>
<dbReference type="Proteomes" id="UP000006729">
    <property type="component" value="Chromosome 6"/>
</dbReference>
<evidence type="ECO:0000256" key="1">
    <source>
        <dbReference type="ARBA" id="ARBA00007320"/>
    </source>
</evidence>
<evidence type="ECO:0000313" key="2">
    <source>
        <dbReference type="EMBL" id="PNT28956.1"/>
    </source>
</evidence>
<dbReference type="GO" id="GO:0006412">
    <property type="term" value="P:translation"/>
    <property type="evidence" value="ECO:0007669"/>
    <property type="project" value="InterPro"/>
</dbReference>
<accession>B9HBZ9</accession>
<protein>
    <submittedName>
        <fullName evidence="2">Uncharacterized protein</fullName>
    </submittedName>
</protein>
<evidence type="ECO:0000313" key="3">
    <source>
        <dbReference type="Proteomes" id="UP000006729"/>
    </source>
</evidence>
<gene>
    <name evidence="2" type="ORF">POPTR_006G001700</name>
</gene>
<dbReference type="EMBL" id="CM009295">
    <property type="protein sequence ID" value="PNT28956.1"/>
    <property type="molecule type" value="Genomic_DNA"/>
</dbReference>
<sequence length="151" mass="16689">MREGGKSFAIKNINISNHGSTINRVIFCTSWGRRMKEIEKQNKFTERKLGLGKIAKLINSGKIDSTTKILKDTGAIGKQIKNGARLMGCDAENIQCLSIWRKVLFQKVSRGTVRGKEAAGGSVGRVHYRQLELLVDPSEECITASWVCGHA</sequence>
<dbReference type="InterPro" id="IPR005749">
    <property type="entry name" value="Ribosomal_uL15_bac-type"/>
</dbReference>
<reference evidence="2 3" key="1">
    <citation type="journal article" date="2006" name="Science">
        <title>The genome of black cottonwood, Populus trichocarpa (Torr. &amp; Gray).</title>
        <authorList>
            <person name="Tuskan G.A."/>
            <person name="Difazio S."/>
            <person name="Jansson S."/>
            <person name="Bohlmann J."/>
            <person name="Grigoriev I."/>
            <person name="Hellsten U."/>
            <person name="Putnam N."/>
            <person name="Ralph S."/>
            <person name="Rombauts S."/>
            <person name="Salamov A."/>
            <person name="Schein J."/>
            <person name="Sterck L."/>
            <person name="Aerts A."/>
            <person name="Bhalerao R.R."/>
            <person name="Bhalerao R.P."/>
            <person name="Blaudez D."/>
            <person name="Boerjan W."/>
            <person name="Brun A."/>
            <person name="Brunner A."/>
            <person name="Busov V."/>
            <person name="Campbell M."/>
            <person name="Carlson J."/>
            <person name="Chalot M."/>
            <person name="Chapman J."/>
            <person name="Chen G.L."/>
            <person name="Cooper D."/>
            <person name="Coutinho P.M."/>
            <person name="Couturier J."/>
            <person name="Covert S."/>
            <person name="Cronk Q."/>
            <person name="Cunningham R."/>
            <person name="Davis J."/>
            <person name="Degroeve S."/>
            <person name="Dejardin A."/>
            <person name="Depamphilis C."/>
            <person name="Detter J."/>
            <person name="Dirks B."/>
            <person name="Dubchak I."/>
            <person name="Duplessis S."/>
            <person name="Ehlting J."/>
            <person name="Ellis B."/>
            <person name="Gendler K."/>
            <person name="Goodstein D."/>
            <person name="Gribskov M."/>
            <person name="Grimwood J."/>
            <person name="Groover A."/>
            <person name="Gunter L."/>
            <person name="Hamberger B."/>
            <person name="Heinze B."/>
            <person name="Helariutta Y."/>
            <person name="Henrissat B."/>
            <person name="Holligan D."/>
            <person name="Holt R."/>
            <person name="Huang W."/>
            <person name="Islam-Faridi N."/>
            <person name="Jones S."/>
            <person name="Jones-Rhoades M."/>
            <person name="Jorgensen R."/>
            <person name="Joshi C."/>
            <person name="Kangasjarvi J."/>
            <person name="Karlsson J."/>
            <person name="Kelleher C."/>
            <person name="Kirkpatrick R."/>
            <person name="Kirst M."/>
            <person name="Kohler A."/>
            <person name="Kalluri U."/>
            <person name="Larimer F."/>
            <person name="Leebens-Mack J."/>
            <person name="Leple J.C."/>
            <person name="Locascio P."/>
            <person name="Lou Y."/>
            <person name="Lucas S."/>
            <person name="Martin F."/>
            <person name="Montanini B."/>
            <person name="Napoli C."/>
            <person name="Nelson D.R."/>
            <person name="Nelson C."/>
            <person name="Nieminen K."/>
            <person name="Nilsson O."/>
            <person name="Pereda V."/>
            <person name="Peter G."/>
            <person name="Philippe R."/>
            <person name="Pilate G."/>
            <person name="Poliakov A."/>
            <person name="Razumovskaya J."/>
            <person name="Richardson P."/>
            <person name="Rinaldi C."/>
            <person name="Ritland K."/>
            <person name="Rouze P."/>
            <person name="Ryaboy D."/>
            <person name="Schmutz J."/>
            <person name="Schrader J."/>
            <person name="Segerman B."/>
            <person name="Shin H."/>
            <person name="Siddiqui A."/>
            <person name="Sterky F."/>
            <person name="Terry A."/>
            <person name="Tsai C.J."/>
            <person name="Uberbacher E."/>
            <person name="Unneberg P."/>
            <person name="Vahala J."/>
            <person name="Wall K."/>
            <person name="Wessler S."/>
            <person name="Yang G."/>
            <person name="Yin T."/>
            <person name="Douglas C."/>
            <person name="Marra M."/>
            <person name="Sandberg G."/>
            <person name="Van de Peer Y."/>
            <person name="Rokhsar D."/>
        </authorList>
    </citation>
    <scope>NUCLEOTIDE SEQUENCE [LARGE SCALE GENOMIC DNA]</scope>
    <source>
        <strain evidence="3">cv. Nisqually</strain>
    </source>
</reference>
<comment type="similarity">
    <text evidence="1">Belongs to the universal ribosomal protein uL15 family.</text>
</comment>
<dbReference type="PANTHER" id="PTHR12934:SF11">
    <property type="entry name" value="LARGE RIBOSOMAL SUBUNIT PROTEIN UL15M"/>
    <property type="match status" value="1"/>
</dbReference>
<dbReference type="AlphaFoldDB" id="B9HBZ9"/>
<dbReference type="STRING" id="3694.B9HBZ9"/>
<dbReference type="GO" id="GO:0005762">
    <property type="term" value="C:mitochondrial large ribosomal subunit"/>
    <property type="evidence" value="ECO:0000318"/>
    <property type="project" value="GO_Central"/>
</dbReference>
<organism evidence="2 3">
    <name type="scientific">Populus trichocarpa</name>
    <name type="common">Western balsam poplar</name>
    <name type="synonym">Populus balsamifera subsp. trichocarpa</name>
    <dbReference type="NCBI Taxonomy" id="3694"/>
    <lineage>
        <taxon>Eukaryota</taxon>
        <taxon>Viridiplantae</taxon>
        <taxon>Streptophyta</taxon>
        <taxon>Embryophyta</taxon>
        <taxon>Tracheophyta</taxon>
        <taxon>Spermatophyta</taxon>
        <taxon>Magnoliopsida</taxon>
        <taxon>eudicotyledons</taxon>
        <taxon>Gunneridae</taxon>
        <taxon>Pentapetalae</taxon>
        <taxon>rosids</taxon>
        <taxon>fabids</taxon>
        <taxon>Malpighiales</taxon>
        <taxon>Salicaceae</taxon>
        <taxon>Saliceae</taxon>
        <taxon>Populus</taxon>
    </lineage>
</organism>